<feature type="domain" description="GST N-terminal" evidence="2">
    <location>
        <begin position="1"/>
        <end position="80"/>
    </location>
</feature>
<dbReference type="InterPro" id="IPR036282">
    <property type="entry name" value="Glutathione-S-Trfase_C_sf"/>
</dbReference>
<comment type="caution">
    <text evidence="3">The sequence shown here is derived from an EMBL/GenBank/DDBJ whole genome shotgun (WGS) entry which is preliminary data.</text>
</comment>
<dbReference type="Pfam" id="PF02798">
    <property type="entry name" value="GST_N"/>
    <property type="match status" value="1"/>
</dbReference>
<dbReference type="SUPFAM" id="SSF47616">
    <property type="entry name" value="GST C-terminal domain-like"/>
    <property type="match status" value="1"/>
</dbReference>
<dbReference type="EMBL" id="BMDY01000021">
    <property type="protein sequence ID" value="GGB15699.1"/>
    <property type="molecule type" value="Genomic_DNA"/>
</dbReference>
<dbReference type="SFLD" id="SFLDS00019">
    <property type="entry name" value="Glutathione_Transferase_(cytos"/>
    <property type="match status" value="1"/>
</dbReference>
<dbReference type="Pfam" id="PF00043">
    <property type="entry name" value="GST_C"/>
    <property type="match status" value="1"/>
</dbReference>
<dbReference type="Gene3D" id="1.20.1050.10">
    <property type="match status" value="1"/>
</dbReference>
<proteinExistence type="inferred from homology"/>
<dbReference type="Gene3D" id="3.40.30.10">
    <property type="entry name" value="Glutaredoxin"/>
    <property type="match status" value="1"/>
</dbReference>
<evidence type="ECO:0000313" key="4">
    <source>
        <dbReference type="Proteomes" id="UP000651977"/>
    </source>
</evidence>
<evidence type="ECO:0000259" key="2">
    <source>
        <dbReference type="PROSITE" id="PS50404"/>
    </source>
</evidence>
<gene>
    <name evidence="3" type="ORF">GCM10007414_31440</name>
</gene>
<dbReference type="PROSITE" id="PS50404">
    <property type="entry name" value="GST_NTER"/>
    <property type="match status" value="1"/>
</dbReference>
<accession>A0ABQ1I795</accession>
<organism evidence="3 4">
    <name type="scientific">Agarivorans gilvus</name>
    <dbReference type="NCBI Taxonomy" id="680279"/>
    <lineage>
        <taxon>Bacteria</taxon>
        <taxon>Pseudomonadati</taxon>
        <taxon>Pseudomonadota</taxon>
        <taxon>Gammaproteobacteria</taxon>
        <taxon>Alteromonadales</taxon>
        <taxon>Alteromonadaceae</taxon>
        <taxon>Agarivorans</taxon>
    </lineage>
</organism>
<protein>
    <submittedName>
        <fullName evidence="3">Glutathione S-transferase</fullName>
    </submittedName>
</protein>
<dbReference type="RefSeq" id="WP_055734588.1">
    <property type="nucleotide sequence ID" value="NZ_BMDY01000021.1"/>
</dbReference>
<dbReference type="InterPro" id="IPR004045">
    <property type="entry name" value="Glutathione_S-Trfase_N"/>
</dbReference>
<sequence>MITLYGLPRSRSLRVSWMLEELGLDWHYHYVNFQAGEQRSEEFLALNPCGKVPALKDGDLVLSESAAICLYLAEKYGPQFLPKPGSEASALHHRWISFTTTELEQALWSMGKHRFALPEEQRIVEMIDTATWEFNQAAAIAEGWIPESGYLLGEQFSVADILLCHTLNWAVSFQQTLPEKLMNYRKRTSQRPALNHALEKEMNGKAMAKL</sequence>
<dbReference type="InterPro" id="IPR036249">
    <property type="entry name" value="Thioredoxin-like_sf"/>
</dbReference>
<dbReference type="PANTHER" id="PTHR44051:SF21">
    <property type="entry name" value="GLUTATHIONE S-TRANSFERASE FAMILY PROTEIN"/>
    <property type="match status" value="1"/>
</dbReference>
<comment type="similarity">
    <text evidence="1">Belongs to the GST superfamily.</text>
</comment>
<dbReference type="CDD" id="cd03046">
    <property type="entry name" value="GST_N_GTT1_like"/>
    <property type="match status" value="1"/>
</dbReference>
<name>A0ABQ1I795_9ALTE</name>
<dbReference type="PANTHER" id="PTHR44051">
    <property type="entry name" value="GLUTATHIONE S-TRANSFERASE-RELATED"/>
    <property type="match status" value="1"/>
</dbReference>
<keyword evidence="4" id="KW-1185">Reference proteome</keyword>
<dbReference type="SUPFAM" id="SSF52833">
    <property type="entry name" value="Thioredoxin-like"/>
    <property type="match status" value="1"/>
</dbReference>
<dbReference type="InterPro" id="IPR040079">
    <property type="entry name" value="Glutathione_S-Trfase"/>
</dbReference>
<evidence type="ECO:0000313" key="3">
    <source>
        <dbReference type="EMBL" id="GGB15699.1"/>
    </source>
</evidence>
<reference evidence="4" key="1">
    <citation type="journal article" date="2019" name="Int. J. Syst. Evol. Microbiol.">
        <title>The Global Catalogue of Microorganisms (GCM) 10K type strain sequencing project: providing services to taxonomists for standard genome sequencing and annotation.</title>
        <authorList>
            <consortium name="The Broad Institute Genomics Platform"/>
            <consortium name="The Broad Institute Genome Sequencing Center for Infectious Disease"/>
            <person name="Wu L."/>
            <person name="Ma J."/>
        </authorList>
    </citation>
    <scope>NUCLEOTIDE SEQUENCE [LARGE SCALE GENOMIC DNA]</scope>
    <source>
        <strain evidence="4">CGMCC 1.10131</strain>
    </source>
</reference>
<dbReference type="SFLD" id="SFLDG01150">
    <property type="entry name" value="Main.1:_Beta-like"/>
    <property type="match status" value="1"/>
</dbReference>
<evidence type="ECO:0000256" key="1">
    <source>
        <dbReference type="RuleBase" id="RU003494"/>
    </source>
</evidence>
<dbReference type="Proteomes" id="UP000651977">
    <property type="component" value="Unassembled WGS sequence"/>
</dbReference>
<dbReference type="InterPro" id="IPR004046">
    <property type="entry name" value="GST_C"/>
</dbReference>
<dbReference type="SFLD" id="SFLDG00358">
    <property type="entry name" value="Main_(cytGST)"/>
    <property type="match status" value="1"/>
</dbReference>